<dbReference type="Gene3D" id="3.30.420.260">
    <property type="match status" value="1"/>
</dbReference>
<dbReference type="Pfam" id="PF12864">
    <property type="entry name" value="DUF3822"/>
    <property type="match status" value="1"/>
</dbReference>
<gene>
    <name evidence="1" type="ORF">ACFOSV_11320</name>
</gene>
<organism evidence="1 2">
    <name type="scientific">Algoriphagus namhaensis</name>
    <dbReference type="NCBI Taxonomy" id="915353"/>
    <lineage>
        <taxon>Bacteria</taxon>
        <taxon>Pseudomonadati</taxon>
        <taxon>Bacteroidota</taxon>
        <taxon>Cytophagia</taxon>
        <taxon>Cytophagales</taxon>
        <taxon>Cyclobacteriaceae</taxon>
        <taxon>Algoriphagus</taxon>
    </lineage>
</organism>
<keyword evidence="2" id="KW-1185">Reference proteome</keyword>
<dbReference type="InterPro" id="IPR024213">
    <property type="entry name" value="DUF3822"/>
</dbReference>
<proteinExistence type="predicted"/>
<sequence length="271" mass="30689">MEKHLTVSKSDKFNVDSTASLSLFLYPESIFIFAKDQNEAILAIHKYEVEAEKILELLDSDELLSLSVPLKVFPHSGNFVLVPGALFTKGEEKTYLNFAKEQDEDSFHFSSGLESGKIQLVGGMSYEIYQALLAKYPEVAIHHGASSFLSYLFHQRQNFLGQEILVNLIGPKLYAACFTDQELVSFGMFDLNTQEDLVKYPRALMSQHGYHPAHARITVIGKSDSIQSDEEWGKQFYHQYLSSEPKPNQNLHSGMDAAENFGILEAFWQFD</sequence>
<protein>
    <submittedName>
        <fullName evidence="1">DUF3822 family protein</fullName>
    </submittedName>
</protein>
<dbReference type="RefSeq" id="WP_377906125.1">
    <property type="nucleotide sequence ID" value="NZ_JBHRZS010000007.1"/>
</dbReference>
<evidence type="ECO:0000313" key="1">
    <source>
        <dbReference type="EMBL" id="MFC3880774.1"/>
    </source>
</evidence>
<name>A0ABV8ASX1_9BACT</name>
<dbReference type="EMBL" id="JBHRZS010000007">
    <property type="protein sequence ID" value="MFC3880774.1"/>
    <property type="molecule type" value="Genomic_DNA"/>
</dbReference>
<comment type="caution">
    <text evidence="1">The sequence shown here is derived from an EMBL/GenBank/DDBJ whole genome shotgun (WGS) entry which is preliminary data.</text>
</comment>
<dbReference type="Gene3D" id="3.30.420.250">
    <property type="match status" value="1"/>
</dbReference>
<dbReference type="Proteomes" id="UP001595805">
    <property type="component" value="Unassembled WGS sequence"/>
</dbReference>
<reference evidence="2" key="1">
    <citation type="journal article" date="2019" name="Int. J. Syst. Evol. Microbiol.">
        <title>The Global Catalogue of Microorganisms (GCM) 10K type strain sequencing project: providing services to taxonomists for standard genome sequencing and annotation.</title>
        <authorList>
            <consortium name="The Broad Institute Genomics Platform"/>
            <consortium name="The Broad Institute Genome Sequencing Center for Infectious Disease"/>
            <person name="Wu L."/>
            <person name="Ma J."/>
        </authorList>
    </citation>
    <scope>NUCLEOTIDE SEQUENCE [LARGE SCALE GENOMIC DNA]</scope>
    <source>
        <strain evidence="2">CCUG 60523</strain>
    </source>
</reference>
<accession>A0ABV8ASX1</accession>
<evidence type="ECO:0000313" key="2">
    <source>
        <dbReference type="Proteomes" id="UP001595805"/>
    </source>
</evidence>